<evidence type="ECO:0000313" key="1">
    <source>
        <dbReference type="EMBL" id="KAH8031763.1"/>
    </source>
</evidence>
<reference evidence="1" key="2">
    <citation type="submission" date="2021-09" db="EMBL/GenBank/DDBJ databases">
        <authorList>
            <person name="Jia N."/>
            <person name="Wang J."/>
            <person name="Shi W."/>
            <person name="Du L."/>
            <person name="Sun Y."/>
            <person name="Zhan W."/>
            <person name="Jiang J."/>
            <person name="Wang Q."/>
            <person name="Zhang B."/>
            <person name="Ji P."/>
            <person name="Sakyi L.B."/>
            <person name="Cui X."/>
            <person name="Yuan T."/>
            <person name="Jiang B."/>
            <person name="Yang W."/>
            <person name="Lam T.T.-Y."/>
            <person name="Chang Q."/>
            <person name="Ding S."/>
            <person name="Wang X."/>
            <person name="Zhu J."/>
            <person name="Ruan X."/>
            <person name="Zhao L."/>
            <person name="Wei J."/>
            <person name="Que T."/>
            <person name="Du C."/>
            <person name="Cheng J."/>
            <person name="Dai P."/>
            <person name="Han X."/>
            <person name="Huang E."/>
            <person name="Gao Y."/>
            <person name="Liu J."/>
            <person name="Shao H."/>
            <person name="Ye R."/>
            <person name="Li L."/>
            <person name="Wei W."/>
            <person name="Wang X."/>
            <person name="Wang C."/>
            <person name="Huo Q."/>
            <person name="Li W."/>
            <person name="Guo W."/>
            <person name="Chen H."/>
            <person name="Chen S."/>
            <person name="Zhou L."/>
            <person name="Zhou L."/>
            <person name="Ni X."/>
            <person name="Tian J."/>
            <person name="Zhou Y."/>
            <person name="Sheng Y."/>
            <person name="Liu T."/>
            <person name="Pan Y."/>
            <person name="Xia L."/>
            <person name="Li J."/>
            <person name="Zhao F."/>
            <person name="Cao W."/>
        </authorList>
    </citation>
    <scope>NUCLEOTIDE SEQUENCE</scope>
    <source>
        <strain evidence="1">Rmic-2018</strain>
        <tissue evidence="1">Larvae</tissue>
    </source>
</reference>
<keyword evidence="2" id="KW-1185">Reference proteome</keyword>
<reference evidence="1" key="1">
    <citation type="journal article" date="2020" name="Cell">
        <title>Large-Scale Comparative Analyses of Tick Genomes Elucidate Their Genetic Diversity and Vector Capacities.</title>
        <authorList>
            <consortium name="Tick Genome and Microbiome Consortium (TIGMIC)"/>
            <person name="Jia N."/>
            <person name="Wang J."/>
            <person name="Shi W."/>
            <person name="Du L."/>
            <person name="Sun Y."/>
            <person name="Zhan W."/>
            <person name="Jiang J.F."/>
            <person name="Wang Q."/>
            <person name="Zhang B."/>
            <person name="Ji P."/>
            <person name="Bell-Sakyi L."/>
            <person name="Cui X.M."/>
            <person name="Yuan T.T."/>
            <person name="Jiang B.G."/>
            <person name="Yang W.F."/>
            <person name="Lam T.T."/>
            <person name="Chang Q.C."/>
            <person name="Ding S.J."/>
            <person name="Wang X.J."/>
            <person name="Zhu J.G."/>
            <person name="Ruan X.D."/>
            <person name="Zhao L."/>
            <person name="Wei J.T."/>
            <person name="Ye R.Z."/>
            <person name="Que T.C."/>
            <person name="Du C.H."/>
            <person name="Zhou Y.H."/>
            <person name="Cheng J.X."/>
            <person name="Dai P.F."/>
            <person name="Guo W.B."/>
            <person name="Han X.H."/>
            <person name="Huang E.J."/>
            <person name="Li L.F."/>
            <person name="Wei W."/>
            <person name="Gao Y.C."/>
            <person name="Liu J.Z."/>
            <person name="Shao H.Z."/>
            <person name="Wang X."/>
            <person name="Wang C.C."/>
            <person name="Yang T.C."/>
            <person name="Huo Q.B."/>
            <person name="Li W."/>
            <person name="Chen H.Y."/>
            <person name="Chen S.E."/>
            <person name="Zhou L.G."/>
            <person name="Ni X.B."/>
            <person name="Tian J.H."/>
            <person name="Sheng Y."/>
            <person name="Liu T."/>
            <person name="Pan Y.S."/>
            <person name="Xia L.Y."/>
            <person name="Li J."/>
            <person name="Zhao F."/>
            <person name="Cao W.C."/>
        </authorList>
    </citation>
    <scope>NUCLEOTIDE SEQUENCE</scope>
    <source>
        <strain evidence="1">Rmic-2018</strain>
    </source>
</reference>
<evidence type="ECO:0000313" key="2">
    <source>
        <dbReference type="Proteomes" id="UP000821866"/>
    </source>
</evidence>
<gene>
    <name evidence="1" type="ORF">HPB51_020834</name>
</gene>
<accession>A0A9J6EB70</accession>
<dbReference type="EMBL" id="JABSTU010000005">
    <property type="protein sequence ID" value="KAH8031763.1"/>
    <property type="molecule type" value="Genomic_DNA"/>
</dbReference>
<sequence length="126" mass="14859">MERQNVKLALKVFNLSTTAALETYDQRYDLQHAPGTAEFIRIVETWWKIINVKSPNNGRRLRDVLQTPITQTLFPQVEILRNIMQWLDVWEQLKFDNGILTREIHSAFRLTTETLIKLVAYCLEDL</sequence>
<organism evidence="1 2">
    <name type="scientific">Rhipicephalus microplus</name>
    <name type="common">Cattle tick</name>
    <name type="synonym">Boophilus microplus</name>
    <dbReference type="NCBI Taxonomy" id="6941"/>
    <lineage>
        <taxon>Eukaryota</taxon>
        <taxon>Metazoa</taxon>
        <taxon>Ecdysozoa</taxon>
        <taxon>Arthropoda</taxon>
        <taxon>Chelicerata</taxon>
        <taxon>Arachnida</taxon>
        <taxon>Acari</taxon>
        <taxon>Parasitiformes</taxon>
        <taxon>Ixodida</taxon>
        <taxon>Ixodoidea</taxon>
        <taxon>Ixodidae</taxon>
        <taxon>Rhipicephalinae</taxon>
        <taxon>Rhipicephalus</taxon>
        <taxon>Boophilus</taxon>
    </lineage>
</organism>
<proteinExistence type="predicted"/>
<dbReference type="AlphaFoldDB" id="A0A9J6EB70"/>
<comment type="caution">
    <text evidence="1">The sequence shown here is derived from an EMBL/GenBank/DDBJ whole genome shotgun (WGS) entry which is preliminary data.</text>
</comment>
<protein>
    <submittedName>
        <fullName evidence="1">Uncharacterized protein</fullName>
    </submittedName>
</protein>
<dbReference type="Proteomes" id="UP000821866">
    <property type="component" value="Chromosome 3"/>
</dbReference>
<name>A0A9J6EB70_RHIMP</name>